<accession>A0A9P3PGS0</accession>
<evidence type="ECO:0000256" key="1">
    <source>
        <dbReference type="ARBA" id="ARBA00009219"/>
    </source>
</evidence>
<dbReference type="GO" id="GO:0006694">
    <property type="term" value="P:steroid biosynthetic process"/>
    <property type="evidence" value="ECO:0007669"/>
    <property type="project" value="InterPro"/>
</dbReference>
<comment type="similarity">
    <text evidence="1">Belongs to the 3-beta-HSD family.</text>
</comment>
<reference evidence="4" key="1">
    <citation type="submission" date="2022-07" db="EMBL/GenBank/DDBJ databases">
        <title>The genome of Lyophyllum shimeji provides insight into the initial evolution of ectomycorrhizal fungal genome.</title>
        <authorList>
            <person name="Kobayashi Y."/>
            <person name="Shibata T."/>
            <person name="Hirakawa H."/>
            <person name="Shigenobu S."/>
            <person name="Nishiyama T."/>
            <person name="Yamada A."/>
            <person name="Hasebe M."/>
            <person name="Kawaguchi M."/>
        </authorList>
    </citation>
    <scope>NUCLEOTIDE SEQUENCE</scope>
    <source>
        <strain evidence="4">AT787</strain>
    </source>
</reference>
<dbReference type="Gene3D" id="3.40.50.720">
    <property type="entry name" value="NAD(P)-binding Rossmann-like Domain"/>
    <property type="match status" value="1"/>
</dbReference>
<keyword evidence="5" id="KW-1185">Reference proteome</keyword>
<dbReference type="InterPro" id="IPR036291">
    <property type="entry name" value="NAD(P)-bd_dom_sf"/>
</dbReference>
<evidence type="ECO:0000259" key="3">
    <source>
        <dbReference type="Pfam" id="PF01073"/>
    </source>
</evidence>
<evidence type="ECO:0000256" key="2">
    <source>
        <dbReference type="ARBA" id="ARBA00023002"/>
    </source>
</evidence>
<gene>
    <name evidence="4" type="primary">ERG26</name>
    <name evidence="4" type="ORF">LshimejAT787_0207710</name>
</gene>
<dbReference type="InterPro" id="IPR050177">
    <property type="entry name" value="Lipid_A_modif_metabolic_enz"/>
</dbReference>
<dbReference type="SUPFAM" id="SSF51735">
    <property type="entry name" value="NAD(P)-binding Rossmann-fold domains"/>
    <property type="match status" value="1"/>
</dbReference>
<protein>
    <submittedName>
        <fullName evidence="4">C-3 sterol dehydrogenase</fullName>
    </submittedName>
</protein>
<dbReference type="OrthoDB" id="10058185at2759"/>
<dbReference type="InterPro" id="IPR002225">
    <property type="entry name" value="3Beta_OHSteriod_DH/Estase"/>
</dbReference>
<dbReference type="EMBL" id="BRPK01000002">
    <property type="protein sequence ID" value="GLB35206.1"/>
    <property type="molecule type" value="Genomic_DNA"/>
</dbReference>
<sequence>MTTSKDVYLVLGGDVFVGRHVVERLKARGDMVSVFDSSQKHVDVPFYSGEITIPEQISSAIQKSGATCVIHTISPLSIRNRDNLQVFYQVNVEGTKNVLEAAKAFGVRKLIYYGSSGVVFDGSDIVNGDERLPYPKKHLDPYTESRAMAEKLVLDANGKDGLKTVCIRPCGVFGPGDPETLVGAYESWKRGMTHVQLGNNKNLFDKTYVSNITLAIVLAADKLHISDGIAGQVFFVSNNDPWPFWDFMRALWTGFDAIFPDHPKNEKKPVVIPRAFAMLLAYIMQFVGWLKGSKEQTLTPYTVTFATATMYFNSAKAKRLLGYEPEVGVREGIQRTLEWFKAETEAGNRH</sequence>
<dbReference type="Pfam" id="PF01073">
    <property type="entry name" value="3Beta_HSD"/>
    <property type="match status" value="1"/>
</dbReference>
<proteinExistence type="inferred from homology"/>
<dbReference type="AlphaFoldDB" id="A0A9P3PGS0"/>
<evidence type="ECO:0000313" key="4">
    <source>
        <dbReference type="EMBL" id="GLB35206.1"/>
    </source>
</evidence>
<dbReference type="PANTHER" id="PTHR43245">
    <property type="entry name" value="BIFUNCTIONAL POLYMYXIN RESISTANCE PROTEIN ARNA"/>
    <property type="match status" value="1"/>
</dbReference>
<dbReference type="PANTHER" id="PTHR43245:SF51">
    <property type="entry name" value="SHORT CHAIN DEHYDROGENASE_REDUCTASE FAMILY 42E, MEMBER 2"/>
    <property type="match status" value="1"/>
</dbReference>
<keyword evidence="2" id="KW-0560">Oxidoreductase</keyword>
<evidence type="ECO:0000313" key="5">
    <source>
        <dbReference type="Proteomes" id="UP001063166"/>
    </source>
</evidence>
<comment type="caution">
    <text evidence="4">The sequence shown here is derived from an EMBL/GenBank/DDBJ whole genome shotgun (WGS) entry which is preliminary data.</text>
</comment>
<dbReference type="Proteomes" id="UP001063166">
    <property type="component" value="Unassembled WGS sequence"/>
</dbReference>
<feature type="domain" description="3-beta hydroxysteroid dehydrogenase/isomerase" evidence="3">
    <location>
        <begin position="9"/>
        <end position="257"/>
    </location>
</feature>
<organism evidence="4 5">
    <name type="scientific">Lyophyllum shimeji</name>
    <name type="common">Hon-shimeji</name>
    <name type="synonym">Tricholoma shimeji</name>
    <dbReference type="NCBI Taxonomy" id="47721"/>
    <lineage>
        <taxon>Eukaryota</taxon>
        <taxon>Fungi</taxon>
        <taxon>Dikarya</taxon>
        <taxon>Basidiomycota</taxon>
        <taxon>Agaricomycotina</taxon>
        <taxon>Agaricomycetes</taxon>
        <taxon>Agaricomycetidae</taxon>
        <taxon>Agaricales</taxon>
        <taxon>Tricholomatineae</taxon>
        <taxon>Lyophyllaceae</taxon>
        <taxon>Lyophyllum</taxon>
    </lineage>
</organism>
<name>A0A9P3PGS0_LYOSH</name>
<dbReference type="GO" id="GO:0016616">
    <property type="term" value="F:oxidoreductase activity, acting on the CH-OH group of donors, NAD or NADP as acceptor"/>
    <property type="evidence" value="ECO:0007669"/>
    <property type="project" value="InterPro"/>
</dbReference>